<evidence type="ECO:0000313" key="2">
    <source>
        <dbReference type="Proteomes" id="UP000197418"/>
    </source>
</evidence>
<sequence>MVIVEKLLSPAYTVTVLNLKKFEPKDLLEGFKRRGFHIWKSLSGLDIELEIESFIASTYGKYVYVLKFKEETYLARGKEKVLRKEWKGPKTYLVRHVAGLKRLLLQELSLKAKLSLLLPQWILWSMVGVYALSWLKEDVLMSFLLTIFGFALNDIVKAVDYLILGYCNA</sequence>
<dbReference type="OrthoDB" id="97152at2157"/>
<keyword evidence="2" id="KW-1185">Reference proteome</keyword>
<gene>
    <name evidence="1" type="ORF">A3L08_07575</name>
</gene>
<reference evidence="1 2" key="1">
    <citation type="submission" date="2016-04" db="EMBL/GenBank/DDBJ databases">
        <title>Complete genome sequence of Thermococcus pacificus type strain P4.</title>
        <authorList>
            <person name="Oger P.M."/>
        </authorList>
    </citation>
    <scope>NUCLEOTIDE SEQUENCE [LARGE SCALE GENOMIC DNA]</scope>
    <source>
        <strain evidence="1 2">P-4</strain>
    </source>
</reference>
<dbReference type="AlphaFoldDB" id="A0A218P8U2"/>
<protein>
    <submittedName>
        <fullName evidence="1">Uncharacterized protein</fullName>
    </submittedName>
</protein>
<accession>A0A218P8U2</accession>
<organism evidence="1 2">
    <name type="scientific">Thermococcus pacificus</name>
    <dbReference type="NCBI Taxonomy" id="71998"/>
    <lineage>
        <taxon>Archaea</taxon>
        <taxon>Methanobacteriati</taxon>
        <taxon>Methanobacteriota</taxon>
        <taxon>Thermococci</taxon>
        <taxon>Thermococcales</taxon>
        <taxon>Thermococcaceae</taxon>
        <taxon>Thermococcus</taxon>
    </lineage>
</organism>
<dbReference type="GeneID" id="33316118"/>
<dbReference type="Proteomes" id="UP000197418">
    <property type="component" value="Chromosome"/>
</dbReference>
<dbReference type="RefSeq" id="WP_088854439.1">
    <property type="nucleotide sequence ID" value="NZ_CP015102.1"/>
</dbReference>
<dbReference type="EMBL" id="CP015102">
    <property type="protein sequence ID" value="ASJ07188.1"/>
    <property type="molecule type" value="Genomic_DNA"/>
</dbReference>
<evidence type="ECO:0000313" key="1">
    <source>
        <dbReference type="EMBL" id="ASJ07188.1"/>
    </source>
</evidence>
<proteinExistence type="predicted"/>
<dbReference type="KEGG" id="tpaf:A3L08_07575"/>
<name>A0A218P8U2_9EURY</name>